<keyword evidence="3" id="KW-1185">Reference proteome</keyword>
<evidence type="ECO:0000259" key="1">
    <source>
        <dbReference type="SMART" id="SM00382"/>
    </source>
</evidence>
<dbReference type="InterPro" id="IPR003959">
    <property type="entry name" value="ATPase_AAA_core"/>
</dbReference>
<dbReference type="eggNOG" id="COG0464">
    <property type="taxonomic scope" value="Bacteria"/>
</dbReference>
<dbReference type="Gene3D" id="3.40.50.300">
    <property type="entry name" value="P-loop containing nucleotide triphosphate hydrolases"/>
    <property type="match status" value="1"/>
</dbReference>
<evidence type="ECO:0000313" key="2">
    <source>
        <dbReference type="EMBL" id="AFD24523.1"/>
    </source>
</evidence>
<dbReference type="InterPro" id="IPR003593">
    <property type="entry name" value="AAA+_ATPase"/>
</dbReference>
<dbReference type="PANTHER" id="PTHR46411:SF3">
    <property type="entry name" value="AAA+ ATPASE DOMAIN-CONTAINING PROTEIN"/>
    <property type="match status" value="1"/>
</dbReference>
<dbReference type="Pfam" id="PF00004">
    <property type="entry name" value="AAA"/>
    <property type="match status" value="1"/>
</dbReference>
<feature type="domain" description="AAA+ ATPase" evidence="1">
    <location>
        <begin position="376"/>
        <end position="508"/>
    </location>
</feature>
<dbReference type="PATRIC" id="fig|745776.4.peg.607"/>
<protein>
    <submittedName>
        <fullName evidence="2">AAA ATPase, central region</fullName>
    </submittedName>
</protein>
<dbReference type="SUPFAM" id="SSF52540">
    <property type="entry name" value="P-loop containing nucleoside triphosphate hydrolases"/>
    <property type="match status" value="1"/>
</dbReference>
<dbReference type="AlphaFoldDB" id="H8GWQ3"/>
<sequence length="593" mass="64463">MLALAGEVHPLRLRQFVQLHYDDQPPPLGGVTRHLALSLFGDDAGVMGERSALFTSRLLLPVAGEPQGSLSLQVLRLDPAVLAYLYGSDEVPTELAPYVQPLPDPAGAGDPAGLTAALTRHLATGPQAAAQLHGGDLDTQLDLALAGLATLERPVTRLTLNEFVAAGEALARDLTLWERQAALYPSAFVLEAHLNRLEAGEEAWPVPRLERLVASVASHLRGPLVVLAQEPLDLGSGRPALELEVPHLTRAEQREVWAAQLGLRRADLPRLAELTDQFSLNARAIAGRAEAAALGDAVSGQAARSDDEKLERAWQACRVAGRQRLGKLAERLTGEPGWDDLVLPPEDKAVLSQIVEHVRHRARVYEDWGMGRSRGLGISALFSGPSGTGKTLGAEVVAHALKLDLYRVDVSSMVSKYIGETEKNLRQIFDAADEGGVILLFDEADSLFGKRGDVQSSNDRFANTQVNYLLQRMESYRGLAILTTNLESSMDQAFMRRIRFTLNFRAPEAAERARIWQRAFPEQVDTAALDYAQLAQIKLAGGNIRSVALNAAFMAAAQGTPLTMPLMREAIRGEWRKLGRLSLDDAAFVGWGR</sequence>
<dbReference type="EMBL" id="CP002191">
    <property type="protein sequence ID" value="AFD24523.1"/>
    <property type="molecule type" value="Genomic_DNA"/>
</dbReference>
<dbReference type="STRING" id="745776.DGo_CA0596"/>
<accession>H8GWQ3</accession>
<dbReference type="CDD" id="cd19481">
    <property type="entry name" value="RecA-like_protease"/>
    <property type="match status" value="1"/>
</dbReference>
<dbReference type="PANTHER" id="PTHR46411">
    <property type="entry name" value="FAMILY ATPASE, PUTATIVE-RELATED"/>
    <property type="match status" value="1"/>
</dbReference>
<dbReference type="InterPro" id="IPR027417">
    <property type="entry name" value="P-loop_NTPase"/>
</dbReference>
<dbReference type="GO" id="GO:0005524">
    <property type="term" value="F:ATP binding"/>
    <property type="evidence" value="ECO:0007669"/>
    <property type="project" value="InterPro"/>
</dbReference>
<dbReference type="SMART" id="SM00382">
    <property type="entry name" value="AAA"/>
    <property type="match status" value="1"/>
</dbReference>
<dbReference type="KEGG" id="dgo:DGo_CA0596"/>
<dbReference type="Proteomes" id="UP000007575">
    <property type="component" value="Chromosome"/>
</dbReference>
<dbReference type="GO" id="GO:0016887">
    <property type="term" value="F:ATP hydrolysis activity"/>
    <property type="evidence" value="ECO:0007669"/>
    <property type="project" value="InterPro"/>
</dbReference>
<organism evidence="2 3">
    <name type="scientific">Deinococcus gobiensis (strain DSM 21396 / JCM 16679 / CGMCC 1.7299 / I-0)</name>
    <dbReference type="NCBI Taxonomy" id="745776"/>
    <lineage>
        <taxon>Bacteria</taxon>
        <taxon>Thermotogati</taxon>
        <taxon>Deinococcota</taxon>
        <taxon>Deinococci</taxon>
        <taxon>Deinococcales</taxon>
        <taxon>Deinococcaceae</taxon>
        <taxon>Deinococcus</taxon>
    </lineage>
</organism>
<gene>
    <name evidence="2" type="ordered locus">DGo_CA0596</name>
</gene>
<reference evidence="2 3" key="1">
    <citation type="journal article" date="2012" name="PLoS ONE">
        <title>Genome sequence and transcriptome analysis of the radioresistant bacterium Deinococcus gobiensis: insights into the extreme environmental adaptations.</title>
        <authorList>
            <person name="Yuan M."/>
            <person name="Chen M."/>
            <person name="Zhang W."/>
            <person name="Lu W."/>
            <person name="Wang J."/>
            <person name="Yang M."/>
            <person name="Zhao P."/>
            <person name="Tang R."/>
            <person name="Li X."/>
            <person name="Hao Y."/>
            <person name="Zhou Z."/>
            <person name="Zhan Y."/>
            <person name="Yu H."/>
            <person name="Teng C."/>
            <person name="Yan Y."/>
            <person name="Ping S."/>
            <person name="Wang Y."/>
            <person name="Lin M."/>
        </authorList>
    </citation>
    <scope>NUCLEOTIDE SEQUENCE [LARGE SCALE GENOMIC DNA]</scope>
    <source>
        <strain evidence="2 3">I-0</strain>
    </source>
</reference>
<name>H8GWQ3_DEIGI</name>
<evidence type="ECO:0000313" key="3">
    <source>
        <dbReference type="Proteomes" id="UP000007575"/>
    </source>
</evidence>
<dbReference type="HOGENOM" id="CLU_016564_1_0_0"/>
<proteinExistence type="predicted"/>